<sequence length="672" mass="72105">MATSSTGSPPRWSVSGPPSKAAGPGLSTGNSVSASSRSFVKVSGRKLSLSEGPSVTSSSPVKQVLSPLECVFPLLLRSTSASALEQSFPATGAVNIPSFARPTKTSASRTQHAPAISKTPPRPGMRPLASSPPRYGSTARQASSPKAPVTSPKHKDSPRALANANANAAPLTPTATTTVAAAPAKVQGSSNFLTAPKWQYGSSIPLPAVAENVETRRITKARRYADERAVQPGRLDSAMKTVGSRPSQVFTSMLEGLQEDEEESEDTDEPVPLIKETIQPALKQEAPFVHDEDEDEDLEVLRRIRDKFSKVIADDMDQDIQSLSSMVFRRIKSPDLNPEAYPAVYGELMRSLGGLASLVEEVNGAFGLDDDKHKTSAATVGPLVTGCVDTVVDSGNIDGGVISVVPLANDEVLRRVDAVHVLAPTSMFPSPSYESAHCIVKQACFPTEALDMNPTAIEDEDDGLKRIRHVYRFAVLFRMFADFPLENDFNYDFDDDDQDEYSSSKTSSICFSECSSTSEEDYSRLFESGGPLTACIMEAQEGLEGEKRFSALATDEGLHQGVVKQADAARIFTKGHVRPSTLDIHPGSTAEYGCIGDVTEQDISESAFQSERAFTSVETDKHISITGEQRVTASKDKAALTPRLVEGIISLPSEDIATAKCFLPRALSSYYG</sequence>
<dbReference type="Proteomes" id="UP000194127">
    <property type="component" value="Unassembled WGS sequence"/>
</dbReference>
<proteinExistence type="predicted"/>
<evidence type="ECO:0000313" key="2">
    <source>
        <dbReference type="EMBL" id="OSX59125.1"/>
    </source>
</evidence>
<dbReference type="RefSeq" id="XP_024335919.1">
    <property type="nucleotide sequence ID" value="XM_024486563.1"/>
</dbReference>
<accession>A0A1X6MRY5</accession>
<dbReference type="EMBL" id="KZ110603">
    <property type="protein sequence ID" value="OSX59125.1"/>
    <property type="molecule type" value="Genomic_DNA"/>
</dbReference>
<dbReference type="AlphaFoldDB" id="A0A1X6MRY5"/>
<dbReference type="GeneID" id="36331512"/>
<name>A0A1X6MRY5_9APHY</name>
<reference evidence="2 3" key="1">
    <citation type="submission" date="2017-04" db="EMBL/GenBank/DDBJ databases">
        <title>Genome Sequence of the Model Brown-Rot Fungus Postia placenta SB12.</title>
        <authorList>
            <consortium name="DOE Joint Genome Institute"/>
            <person name="Gaskell J."/>
            <person name="Kersten P."/>
            <person name="Larrondo L.F."/>
            <person name="Canessa P."/>
            <person name="Martinez D."/>
            <person name="Hibbett D."/>
            <person name="Schmoll M."/>
            <person name="Kubicek C.P."/>
            <person name="Martinez A.T."/>
            <person name="Yadav J."/>
            <person name="Master E."/>
            <person name="Magnuson J.K."/>
            <person name="James T."/>
            <person name="Yaver D."/>
            <person name="Berka R."/>
            <person name="Labutti K."/>
            <person name="Lipzen A."/>
            <person name="Aerts A."/>
            <person name="Barry K."/>
            <person name="Henrissat B."/>
            <person name="Blanchette R."/>
            <person name="Grigoriev I."/>
            <person name="Cullen D."/>
        </authorList>
    </citation>
    <scope>NUCLEOTIDE SEQUENCE [LARGE SCALE GENOMIC DNA]</scope>
    <source>
        <strain evidence="2 3">MAD-698-R-SB12</strain>
    </source>
</reference>
<protein>
    <submittedName>
        <fullName evidence="2">Uncharacterized protein</fullName>
    </submittedName>
</protein>
<evidence type="ECO:0000256" key="1">
    <source>
        <dbReference type="SAM" id="MobiDB-lite"/>
    </source>
</evidence>
<evidence type="ECO:0000313" key="3">
    <source>
        <dbReference type="Proteomes" id="UP000194127"/>
    </source>
</evidence>
<keyword evidence="3" id="KW-1185">Reference proteome</keyword>
<feature type="region of interest" description="Disordered" evidence="1">
    <location>
        <begin position="1"/>
        <end position="62"/>
    </location>
</feature>
<feature type="compositionally biased region" description="Polar residues" evidence="1">
    <location>
        <begin position="51"/>
        <end position="61"/>
    </location>
</feature>
<gene>
    <name evidence="2" type="ORF">POSPLADRAFT_1151658</name>
</gene>
<feature type="compositionally biased region" description="Polar residues" evidence="1">
    <location>
        <begin position="27"/>
        <end position="38"/>
    </location>
</feature>
<dbReference type="OrthoDB" id="10295263at2759"/>
<organism evidence="2 3">
    <name type="scientific">Postia placenta MAD-698-R-SB12</name>
    <dbReference type="NCBI Taxonomy" id="670580"/>
    <lineage>
        <taxon>Eukaryota</taxon>
        <taxon>Fungi</taxon>
        <taxon>Dikarya</taxon>
        <taxon>Basidiomycota</taxon>
        <taxon>Agaricomycotina</taxon>
        <taxon>Agaricomycetes</taxon>
        <taxon>Polyporales</taxon>
        <taxon>Adustoporiaceae</taxon>
        <taxon>Rhodonia</taxon>
    </lineage>
</organism>
<feature type="region of interest" description="Disordered" evidence="1">
    <location>
        <begin position="102"/>
        <end position="160"/>
    </location>
</feature>